<accession>A0ACB7G7T4</accession>
<organism evidence="1 2">
    <name type="scientific">Manihot esculenta</name>
    <name type="common">Cassava</name>
    <name type="synonym">Jatropha manihot</name>
    <dbReference type="NCBI Taxonomy" id="3983"/>
    <lineage>
        <taxon>Eukaryota</taxon>
        <taxon>Viridiplantae</taxon>
        <taxon>Streptophyta</taxon>
        <taxon>Embryophyta</taxon>
        <taxon>Tracheophyta</taxon>
        <taxon>Spermatophyta</taxon>
        <taxon>Magnoliopsida</taxon>
        <taxon>eudicotyledons</taxon>
        <taxon>Gunneridae</taxon>
        <taxon>Pentapetalae</taxon>
        <taxon>rosids</taxon>
        <taxon>fabids</taxon>
        <taxon>Malpighiales</taxon>
        <taxon>Euphorbiaceae</taxon>
        <taxon>Crotonoideae</taxon>
        <taxon>Manihoteae</taxon>
        <taxon>Manihot</taxon>
    </lineage>
</organism>
<dbReference type="Proteomes" id="UP000091857">
    <property type="component" value="Chromosome 17"/>
</dbReference>
<comment type="caution">
    <text evidence="1">The sequence shown here is derived from an EMBL/GenBank/DDBJ whole genome shotgun (WGS) entry which is preliminary data.</text>
</comment>
<reference evidence="2" key="1">
    <citation type="journal article" date="2016" name="Nat. Biotechnol.">
        <title>Sequencing wild and cultivated cassava and related species reveals extensive interspecific hybridization and genetic diversity.</title>
        <authorList>
            <person name="Bredeson J.V."/>
            <person name="Lyons J.B."/>
            <person name="Prochnik S.E."/>
            <person name="Wu G.A."/>
            <person name="Ha C.M."/>
            <person name="Edsinger-Gonzales E."/>
            <person name="Grimwood J."/>
            <person name="Schmutz J."/>
            <person name="Rabbi I.Y."/>
            <person name="Egesi C."/>
            <person name="Nauluvula P."/>
            <person name="Lebot V."/>
            <person name="Ndunguru J."/>
            <person name="Mkamilo G."/>
            <person name="Bart R.S."/>
            <person name="Setter T.L."/>
            <person name="Gleadow R.M."/>
            <person name="Kulakow P."/>
            <person name="Ferguson M.E."/>
            <person name="Rounsley S."/>
            <person name="Rokhsar D.S."/>
        </authorList>
    </citation>
    <scope>NUCLEOTIDE SEQUENCE [LARGE SCALE GENOMIC DNA]</scope>
    <source>
        <strain evidence="2">cv. AM560-2</strain>
    </source>
</reference>
<keyword evidence="2" id="KW-1185">Reference proteome</keyword>
<dbReference type="EMBL" id="CM004403">
    <property type="protein sequence ID" value="KAG8634781.1"/>
    <property type="molecule type" value="Genomic_DNA"/>
</dbReference>
<gene>
    <name evidence="1" type="ORF">MANES_17G084755v8</name>
</gene>
<protein>
    <submittedName>
        <fullName evidence="1">Uncharacterized protein</fullName>
    </submittedName>
</protein>
<proteinExistence type="predicted"/>
<name>A0ACB7G7T4_MANES</name>
<evidence type="ECO:0000313" key="1">
    <source>
        <dbReference type="EMBL" id="KAG8634781.1"/>
    </source>
</evidence>
<evidence type="ECO:0000313" key="2">
    <source>
        <dbReference type="Proteomes" id="UP000091857"/>
    </source>
</evidence>
<sequence>MPEASRGDRTRGTEEAISVSCCRVSPASARVLQV</sequence>